<organism evidence="5 6">
    <name type="scientific">Pseudorhodoplanes sinuspersici</name>
    <dbReference type="NCBI Taxonomy" id="1235591"/>
    <lineage>
        <taxon>Bacteria</taxon>
        <taxon>Pseudomonadati</taxon>
        <taxon>Pseudomonadota</taxon>
        <taxon>Alphaproteobacteria</taxon>
        <taxon>Hyphomicrobiales</taxon>
        <taxon>Pseudorhodoplanes</taxon>
    </lineage>
</organism>
<dbReference type="EMBL" id="CP021112">
    <property type="protein sequence ID" value="ARQ01940.1"/>
    <property type="molecule type" value="Genomic_DNA"/>
</dbReference>
<gene>
    <name evidence="5" type="ORF">CAK95_24690</name>
</gene>
<dbReference type="RefSeq" id="WP_086090334.1">
    <property type="nucleotide sequence ID" value="NZ_CP021112.1"/>
</dbReference>
<dbReference type="InterPro" id="IPR036388">
    <property type="entry name" value="WH-like_DNA-bd_sf"/>
</dbReference>
<dbReference type="InterPro" id="IPR058163">
    <property type="entry name" value="LysR-type_TF_proteobact-type"/>
</dbReference>
<protein>
    <submittedName>
        <fullName evidence="5">Uncharacterized protein</fullName>
    </submittedName>
</protein>
<dbReference type="AlphaFoldDB" id="A0A1W6ZX97"/>
<dbReference type="Gene3D" id="3.40.190.290">
    <property type="match status" value="1"/>
</dbReference>
<evidence type="ECO:0000313" key="5">
    <source>
        <dbReference type="EMBL" id="ARQ01940.1"/>
    </source>
</evidence>
<dbReference type="PROSITE" id="PS50931">
    <property type="entry name" value="HTH_LYSR"/>
    <property type="match status" value="1"/>
</dbReference>
<name>A0A1W6ZX97_9HYPH</name>
<evidence type="ECO:0000256" key="2">
    <source>
        <dbReference type="ARBA" id="ARBA00023015"/>
    </source>
</evidence>
<dbReference type="PANTHER" id="PTHR30537">
    <property type="entry name" value="HTH-TYPE TRANSCRIPTIONAL REGULATOR"/>
    <property type="match status" value="1"/>
</dbReference>
<dbReference type="Pfam" id="PF00126">
    <property type="entry name" value="HTH_1"/>
    <property type="match status" value="1"/>
</dbReference>
<keyword evidence="4" id="KW-0804">Transcription</keyword>
<dbReference type="FunFam" id="1.10.10.10:FF:000001">
    <property type="entry name" value="LysR family transcriptional regulator"/>
    <property type="match status" value="1"/>
</dbReference>
<dbReference type="KEGG" id="psin:CAK95_24690"/>
<dbReference type="GO" id="GO:0043565">
    <property type="term" value="F:sequence-specific DNA binding"/>
    <property type="evidence" value="ECO:0007669"/>
    <property type="project" value="TreeGrafter"/>
</dbReference>
<accession>A0A1W6ZX97</accession>
<sequence>MDRFRSMETFVRVARSGSFTVAAEQLGLSRALVSRHVGSLEARLGVRLLNRTTRSLSLTDEGRSYLDFCERLFREIEGQERAILQAPSEPTGTLRIAAPKSFGALHLSDAIIAFARENPRLHVQLVLENVAFKITDFGKRGFDLVLQFSPARHASLIEQPIAAMDWVVCAAPALLVREGKPSTPSDLSTRSCLLHETALPNDRQWPFEGPRGRVFAKIGGTFTSNSALALRKAALAGLGIALLPRYVVQDDLAAGRLVLILPRYKVAARPLVAVFPRAPEVPHKVKLFVDFLTEWITSRQADLISPRLPSSLRAL</sequence>
<dbReference type="InterPro" id="IPR005119">
    <property type="entry name" value="LysR_subst-bd"/>
</dbReference>
<keyword evidence="3" id="KW-0238">DNA-binding</keyword>
<dbReference type="Pfam" id="PF03466">
    <property type="entry name" value="LysR_substrate"/>
    <property type="match status" value="1"/>
</dbReference>
<keyword evidence="6" id="KW-1185">Reference proteome</keyword>
<dbReference type="SUPFAM" id="SSF46785">
    <property type="entry name" value="Winged helix' DNA-binding domain"/>
    <property type="match status" value="1"/>
</dbReference>
<dbReference type="PANTHER" id="PTHR30537:SF35">
    <property type="entry name" value="TRANSCRIPTIONAL REGULATORY PROTEIN"/>
    <property type="match status" value="1"/>
</dbReference>
<comment type="similarity">
    <text evidence="1">Belongs to the LysR transcriptional regulatory family.</text>
</comment>
<evidence type="ECO:0000256" key="3">
    <source>
        <dbReference type="ARBA" id="ARBA00023125"/>
    </source>
</evidence>
<evidence type="ECO:0000256" key="1">
    <source>
        <dbReference type="ARBA" id="ARBA00009437"/>
    </source>
</evidence>
<evidence type="ECO:0000256" key="4">
    <source>
        <dbReference type="ARBA" id="ARBA00023163"/>
    </source>
</evidence>
<proteinExistence type="inferred from homology"/>
<evidence type="ECO:0000313" key="6">
    <source>
        <dbReference type="Proteomes" id="UP000194137"/>
    </source>
</evidence>
<dbReference type="STRING" id="1235591.CAK95_24690"/>
<dbReference type="GO" id="GO:0003700">
    <property type="term" value="F:DNA-binding transcription factor activity"/>
    <property type="evidence" value="ECO:0007669"/>
    <property type="project" value="InterPro"/>
</dbReference>
<dbReference type="Proteomes" id="UP000194137">
    <property type="component" value="Chromosome"/>
</dbReference>
<dbReference type="GO" id="GO:0006351">
    <property type="term" value="P:DNA-templated transcription"/>
    <property type="evidence" value="ECO:0007669"/>
    <property type="project" value="TreeGrafter"/>
</dbReference>
<dbReference type="SUPFAM" id="SSF53850">
    <property type="entry name" value="Periplasmic binding protein-like II"/>
    <property type="match status" value="1"/>
</dbReference>
<dbReference type="CDD" id="cd08422">
    <property type="entry name" value="PBP2_CrgA_like"/>
    <property type="match status" value="1"/>
</dbReference>
<dbReference type="InterPro" id="IPR000847">
    <property type="entry name" value="LysR_HTH_N"/>
</dbReference>
<dbReference type="OrthoDB" id="9813056at2"/>
<reference evidence="5 6" key="1">
    <citation type="submission" date="2017-05" db="EMBL/GenBank/DDBJ databases">
        <title>Full genome sequence of Pseudorhodoplanes sinuspersici.</title>
        <authorList>
            <person name="Dastgheib S.M.M."/>
            <person name="Shavandi M."/>
            <person name="Tirandaz H."/>
        </authorList>
    </citation>
    <scope>NUCLEOTIDE SEQUENCE [LARGE SCALE GENOMIC DNA]</scope>
    <source>
        <strain evidence="5 6">RIPI110</strain>
    </source>
</reference>
<dbReference type="Gene3D" id="1.10.10.10">
    <property type="entry name" value="Winged helix-like DNA-binding domain superfamily/Winged helix DNA-binding domain"/>
    <property type="match status" value="1"/>
</dbReference>
<keyword evidence="2" id="KW-0805">Transcription regulation</keyword>
<dbReference type="InterPro" id="IPR036390">
    <property type="entry name" value="WH_DNA-bd_sf"/>
</dbReference>